<dbReference type="InterPro" id="IPR029045">
    <property type="entry name" value="ClpP/crotonase-like_dom_sf"/>
</dbReference>
<evidence type="ECO:0000256" key="2">
    <source>
        <dbReference type="RuleBase" id="RU003707"/>
    </source>
</evidence>
<evidence type="ECO:0008006" key="5">
    <source>
        <dbReference type="Google" id="ProtNLM"/>
    </source>
</evidence>
<sequence>MHLQRPGASIRARPFFLVADDKAVPERQAAAMFELSLNGATARLALNRPAALNAIAIDGWFQLASAADEAVGSGARALIVSSAPGGAFSAGADISEFDSFRDDAEARSAFRRAMRHGLDTLADLPIPTIALVEGACFGAGVALAMACDIRVAGPKARFAITPAKLGVAYPQEDVYRLVSLVGPGQASRLLFGAEIIDAREAARIGLVEWAIEGEAEPAVEPFAAAVAANDEESLRVLKRAVRLASLGTSQDEGQDRAFESLLGSEAVTERLAAHRSRRK</sequence>
<evidence type="ECO:0000313" key="4">
    <source>
        <dbReference type="Proteomes" id="UP000245916"/>
    </source>
</evidence>
<dbReference type="Pfam" id="PF00378">
    <property type="entry name" value="ECH_1"/>
    <property type="match status" value="1"/>
</dbReference>
<dbReference type="InterPro" id="IPR001753">
    <property type="entry name" value="Enoyl-CoA_hydra/iso"/>
</dbReference>
<dbReference type="Proteomes" id="UP000245916">
    <property type="component" value="Unassembled WGS sequence"/>
</dbReference>
<protein>
    <recommendedName>
        <fullName evidence="5">Enoyl-CoA hydratase</fullName>
    </recommendedName>
</protein>
<reference evidence="3 4" key="1">
    <citation type="submission" date="2018-05" db="EMBL/GenBank/DDBJ databases">
        <title>Genome of Sphingosinicella humi QZX222.</title>
        <authorList>
            <person name="Qiao Z."/>
            <person name="Wang G."/>
        </authorList>
    </citation>
    <scope>NUCLEOTIDE SEQUENCE [LARGE SCALE GENOMIC DNA]</scope>
    <source>
        <strain evidence="3 4">QZX222</strain>
    </source>
</reference>
<dbReference type="GO" id="GO:0006635">
    <property type="term" value="P:fatty acid beta-oxidation"/>
    <property type="evidence" value="ECO:0007669"/>
    <property type="project" value="TreeGrafter"/>
</dbReference>
<dbReference type="GO" id="GO:0003824">
    <property type="term" value="F:catalytic activity"/>
    <property type="evidence" value="ECO:0007669"/>
    <property type="project" value="InterPro"/>
</dbReference>
<gene>
    <name evidence="3" type="ORF">DF286_14560</name>
</gene>
<dbReference type="Gene3D" id="3.90.226.10">
    <property type="entry name" value="2-enoyl-CoA Hydratase, Chain A, domain 1"/>
    <property type="match status" value="1"/>
</dbReference>
<evidence type="ECO:0000256" key="1">
    <source>
        <dbReference type="ARBA" id="ARBA00005254"/>
    </source>
</evidence>
<dbReference type="CDD" id="cd06558">
    <property type="entry name" value="crotonase-like"/>
    <property type="match status" value="1"/>
</dbReference>
<dbReference type="PANTHER" id="PTHR11941:SF54">
    <property type="entry name" value="ENOYL-COA HYDRATASE, MITOCHONDRIAL"/>
    <property type="match status" value="1"/>
</dbReference>
<dbReference type="PROSITE" id="PS00166">
    <property type="entry name" value="ENOYL_COA_HYDRATASE"/>
    <property type="match status" value="1"/>
</dbReference>
<accession>A0A2U2IZ80</accession>
<dbReference type="AlphaFoldDB" id="A0A2U2IZ80"/>
<evidence type="ECO:0000313" key="3">
    <source>
        <dbReference type="EMBL" id="PWG01341.1"/>
    </source>
</evidence>
<dbReference type="SUPFAM" id="SSF52096">
    <property type="entry name" value="ClpP/crotonase"/>
    <property type="match status" value="1"/>
</dbReference>
<keyword evidence="4" id="KW-1185">Reference proteome</keyword>
<dbReference type="InterPro" id="IPR018376">
    <property type="entry name" value="Enoyl-CoA_hyd/isom_CS"/>
</dbReference>
<organism evidence="3 4">
    <name type="scientific">Allosphingosinicella humi</name>
    <dbReference type="NCBI Taxonomy" id="2068657"/>
    <lineage>
        <taxon>Bacteria</taxon>
        <taxon>Pseudomonadati</taxon>
        <taxon>Pseudomonadota</taxon>
        <taxon>Alphaproteobacteria</taxon>
        <taxon>Sphingomonadales</taxon>
        <taxon>Sphingomonadaceae</taxon>
        <taxon>Allosphingosinicella</taxon>
    </lineage>
</organism>
<name>A0A2U2IZ80_9SPHN</name>
<comment type="similarity">
    <text evidence="1 2">Belongs to the enoyl-CoA hydratase/isomerase family.</text>
</comment>
<dbReference type="PANTHER" id="PTHR11941">
    <property type="entry name" value="ENOYL-COA HYDRATASE-RELATED"/>
    <property type="match status" value="1"/>
</dbReference>
<dbReference type="EMBL" id="QFFF01000002">
    <property type="protein sequence ID" value="PWG01341.1"/>
    <property type="molecule type" value="Genomic_DNA"/>
</dbReference>
<comment type="caution">
    <text evidence="3">The sequence shown here is derived from an EMBL/GenBank/DDBJ whole genome shotgun (WGS) entry which is preliminary data.</text>
</comment>
<proteinExistence type="inferred from homology"/>